<feature type="repeat" description="ANK" evidence="3">
    <location>
        <begin position="128"/>
        <end position="160"/>
    </location>
</feature>
<dbReference type="InterPro" id="IPR002110">
    <property type="entry name" value="Ankyrin_rpt"/>
</dbReference>
<dbReference type="PANTHER" id="PTHR24171">
    <property type="entry name" value="ANKYRIN REPEAT DOMAIN-CONTAINING PROTEIN 39-RELATED"/>
    <property type="match status" value="1"/>
</dbReference>
<comment type="caution">
    <text evidence="4">The sequence shown here is derived from an EMBL/GenBank/DDBJ whole genome shotgun (WGS) entry which is preliminary data.</text>
</comment>
<evidence type="ECO:0000256" key="2">
    <source>
        <dbReference type="ARBA" id="ARBA00023043"/>
    </source>
</evidence>
<accession>A0AAN6T7Y7</accession>
<dbReference type="PRINTS" id="PR01415">
    <property type="entry name" value="ANKYRIN"/>
</dbReference>
<gene>
    <name evidence="4" type="ORF">N656DRAFT_717798</name>
</gene>
<keyword evidence="5" id="KW-1185">Reference proteome</keyword>
<dbReference type="Pfam" id="PF12796">
    <property type="entry name" value="Ank_2"/>
    <property type="match status" value="3"/>
</dbReference>
<dbReference type="GO" id="GO:0004842">
    <property type="term" value="F:ubiquitin-protein transferase activity"/>
    <property type="evidence" value="ECO:0007669"/>
    <property type="project" value="TreeGrafter"/>
</dbReference>
<dbReference type="Gene3D" id="1.25.40.20">
    <property type="entry name" value="Ankyrin repeat-containing domain"/>
    <property type="match status" value="2"/>
</dbReference>
<dbReference type="Proteomes" id="UP001302812">
    <property type="component" value="Unassembled WGS sequence"/>
</dbReference>
<keyword evidence="1" id="KW-0677">Repeat</keyword>
<evidence type="ECO:0000256" key="1">
    <source>
        <dbReference type="ARBA" id="ARBA00022737"/>
    </source>
</evidence>
<dbReference type="AlphaFoldDB" id="A0AAN6T7Y7"/>
<dbReference type="GeneID" id="89936351"/>
<proteinExistence type="predicted"/>
<evidence type="ECO:0000313" key="4">
    <source>
        <dbReference type="EMBL" id="KAK4108520.1"/>
    </source>
</evidence>
<sequence>MLGLAEIIDRLVNDGKDCKLAGGELGCPLQAAVVYGQTAAVKALLAHKADPAQQGGKYGTPLIAAVLLGSVDILGQLVEAAKGGGLDAVDSEGKTALYHACAIGSLDMVTRLVQAGADTSIKAKRSRVRRSPLIRAVTLNHHPVVEFLLNNGADVNEQAWNKETPLMFAIRSAGVDMAQLLLQHNADPNLANKWGERALHIACQESSKPLVQLLLDQ</sequence>
<name>A0AAN6T7Y7_9PEZI</name>
<dbReference type="EMBL" id="MU853362">
    <property type="protein sequence ID" value="KAK4108520.1"/>
    <property type="molecule type" value="Genomic_DNA"/>
</dbReference>
<dbReference type="PROSITE" id="PS50088">
    <property type="entry name" value="ANK_REPEAT"/>
    <property type="match status" value="3"/>
</dbReference>
<dbReference type="SMART" id="SM00248">
    <property type="entry name" value="ANK"/>
    <property type="match status" value="5"/>
</dbReference>
<dbReference type="RefSeq" id="XP_064666090.1">
    <property type="nucleotide sequence ID" value="XM_064812226.1"/>
</dbReference>
<reference evidence="4" key="1">
    <citation type="journal article" date="2023" name="Mol. Phylogenet. Evol.">
        <title>Genome-scale phylogeny and comparative genomics of the fungal order Sordariales.</title>
        <authorList>
            <person name="Hensen N."/>
            <person name="Bonometti L."/>
            <person name="Westerberg I."/>
            <person name="Brannstrom I.O."/>
            <person name="Guillou S."/>
            <person name="Cros-Aarteil S."/>
            <person name="Calhoun S."/>
            <person name="Haridas S."/>
            <person name="Kuo A."/>
            <person name="Mondo S."/>
            <person name="Pangilinan J."/>
            <person name="Riley R."/>
            <person name="LaButti K."/>
            <person name="Andreopoulos B."/>
            <person name="Lipzen A."/>
            <person name="Chen C."/>
            <person name="Yan M."/>
            <person name="Daum C."/>
            <person name="Ng V."/>
            <person name="Clum A."/>
            <person name="Steindorff A."/>
            <person name="Ohm R.A."/>
            <person name="Martin F."/>
            <person name="Silar P."/>
            <person name="Natvig D.O."/>
            <person name="Lalanne C."/>
            <person name="Gautier V."/>
            <person name="Ament-Velasquez S.L."/>
            <person name="Kruys A."/>
            <person name="Hutchinson M.I."/>
            <person name="Powell A.J."/>
            <person name="Barry K."/>
            <person name="Miller A.N."/>
            <person name="Grigoriev I.V."/>
            <person name="Debuchy R."/>
            <person name="Gladieux P."/>
            <person name="Hiltunen Thoren M."/>
            <person name="Johannesson H."/>
        </authorList>
    </citation>
    <scope>NUCLEOTIDE SEQUENCE</scope>
    <source>
        <strain evidence="4">CBS 508.74</strain>
    </source>
</reference>
<dbReference type="PROSITE" id="PS50297">
    <property type="entry name" value="ANK_REP_REGION"/>
    <property type="match status" value="3"/>
</dbReference>
<dbReference type="SUPFAM" id="SSF48403">
    <property type="entry name" value="Ankyrin repeat"/>
    <property type="match status" value="1"/>
</dbReference>
<feature type="repeat" description="ANK" evidence="3">
    <location>
        <begin position="161"/>
        <end position="193"/>
    </location>
</feature>
<feature type="repeat" description="ANK" evidence="3">
    <location>
        <begin position="92"/>
        <end position="124"/>
    </location>
</feature>
<dbReference type="GO" id="GO:0085020">
    <property type="term" value="P:protein K6-linked ubiquitination"/>
    <property type="evidence" value="ECO:0007669"/>
    <property type="project" value="TreeGrafter"/>
</dbReference>
<keyword evidence="2 3" id="KW-0040">ANK repeat</keyword>
<organism evidence="4 5">
    <name type="scientific">Canariomyces notabilis</name>
    <dbReference type="NCBI Taxonomy" id="2074819"/>
    <lineage>
        <taxon>Eukaryota</taxon>
        <taxon>Fungi</taxon>
        <taxon>Dikarya</taxon>
        <taxon>Ascomycota</taxon>
        <taxon>Pezizomycotina</taxon>
        <taxon>Sordariomycetes</taxon>
        <taxon>Sordariomycetidae</taxon>
        <taxon>Sordariales</taxon>
        <taxon>Chaetomiaceae</taxon>
        <taxon>Canariomyces</taxon>
    </lineage>
</organism>
<reference evidence="4" key="2">
    <citation type="submission" date="2023-05" db="EMBL/GenBank/DDBJ databases">
        <authorList>
            <consortium name="Lawrence Berkeley National Laboratory"/>
            <person name="Steindorff A."/>
            <person name="Hensen N."/>
            <person name="Bonometti L."/>
            <person name="Westerberg I."/>
            <person name="Brannstrom I.O."/>
            <person name="Guillou S."/>
            <person name="Cros-Aarteil S."/>
            <person name="Calhoun S."/>
            <person name="Haridas S."/>
            <person name="Kuo A."/>
            <person name="Mondo S."/>
            <person name="Pangilinan J."/>
            <person name="Riley R."/>
            <person name="Labutti K."/>
            <person name="Andreopoulos B."/>
            <person name="Lipzen A."/>
            <person name="Chen C."/>
            <person name="Yanf M."/>
            <person name="Daum C."/>
            <person name="Ng V."/>
            <person name="Clum A."/>
            <person name="Ohm R."/>
            <person name="Martin F."/>
            <person name="Silar P."/>
            <person name="Natvig D."/>
            <person name="Lalanne C."/>
            <person name="Gautier V."/>
            <person name="Ament-Velasquez S.L."/>
            <person name="Kruys A."/>
            <person name="Hutchinson M.I."/>
            <person name="Powell A.J."/>
            <person name="Barry K."/>
            <person name="Miller A.N."/>
            <person name="Grigoriev I.V."/>
            <person name="Debuchy R."/>
            <person name="Gladieux P."/>
            <person name="Thoren M.H."/>
            <person name="Johannesson H."/>
        </authorList>
    </citation>
    <scope>NUCLEOTIDE SEQUENCE</scope>
    <source>
        <strain evidence="4">CBS 508.74</strain>
    </source>
</reference>
<protein>
    <submittedName>
        <fullName evidence="4">Ankyrin</fullName>
    </submittedName>
</protein>
<dbReference type="InterPro" id="IPR036770">
    <property type="entry name" value="Ankyrin_rpt-contain_sf"/>
</dbReference>
<evidence type="ECO:0000313" key="5">
    <source>
        <dbReference type="Proteomes" id="UP001302812"/>
    </source>
</evidence>
<evidence type="ECO:0000256" key="3">
    <source>
        <dbReference type="PROSITE-ProRule" id="PRU00023"/>
    </source>
</evidence>
<feature type="non-terminal residue" evidence="4">
    <location>
        <position position="217"/>
    </location>
</feature>